<evidence type="ECO:0000313" key="2">
    <source>
        <dbReference type="Proteomes" id="UP001642464"/>
    </source>
</evidence>
<accession>A0ABP0KY82</accession>
<protein>
    <submittedName>
        <fullName evidence="1">F-box and FNIP repeat-containing protein L60</fullName>
    </submittedName>
</protein>
<reference evidence="1 2" key="1">
    <citation type="submission" date="2024-02" db="EMBL/GenBank/DDBJ databases">
        <authorList>
            <person name="Chen Y."/>
            <person name="Shah S."/>
            <person name="Dougan E. K."/>
            <person name="Thang M."/>
            <person name="Chan C."/>
        </authorList>
    </citation>
    <scope>NUCLEOTIDE SEQUENCE [LARGE SCALE GENOMIC DNA]</scope>
</reference>
<name>A0ABP0KY82_9DINO</name>
<dbReference type="EMBL" id="CAXAMM010013492">
    <property type="protein sequence ID" value="CAK9031536.1"/>
    <property type="molecule type" value="Genomic_DNA"/>
</dbReference>
<dbReference type="Proteomes" id="UP001642464">
    <property type="component" value="Unassembled WGS sequence"/>
</dbReference>
<comment type="caution">
    <text evidence="1">The sequence shown here is derived from an EMBL/GenBank/DDBJ whole genome shotgun (WGS) entry which is preliminary data.</text>
</comment>
<gene>
    <name evidence="1" type="ORF">SCF082_LOCUS19677</name>
</gene>
<dbReference type="PANTHER" id="PTHR32134:SF92">
    <property type="entry name" value="FNIP REPEAT-CONTAINING PROTEIN"/>
    <property type="match status" value="1"/>
</dbReference>
<sequence>MGNTLASLSPTSRSLLSPWAWAHLDQLCSSQSSRLVRPAMRCLCLAAVAEGRLERLLRHLRPAVQLLHSQLEAPEVDIAENGAVLRAAWLCACACEFCDLNQMATATDLGLARPTLASRGKRPRPTVGAGTQLAETLLRTCEVFLSFDLRAPLPALVMALGFALKRHSALLLRAAVETILDAGLENRPGEELLTERSLEVVTSLCDHLGVVIYQDESGGHRWVPDESQCVSANEMTSRSELQSIRGLADLGDLGHPSALGAAALPALFDVSSRQQGSALLCALARRDPQALPQCLVPGLRDAFAALLWQAPQQLALGPSKNNHLSRAATEAAKAFALSGRNAREKWLRAIVGELGNSFSEDRFPALPSELGLSRRLKPFARRASPSAAKLQETSSRSLDWTDSWPREPRLQLLYSHFLAQVLVALPLADGVHSEIKLVTEECEKFLELRAASAASAMEHEARTGHVGLGQELRLSWAAWSFTKALPVLAEVGSNRKKTPVFPDNLYGLTLAKLRRLEGTTLPSKLHSLSFSEHFNQSLEALVFPKHLQHISFGFEFNQPLDQVTLPQNLQSLRFGDRLD</sequence>
<proteinExistence type="predicted"/>
<keyword evidence="2" id="KW-1185">Reference proteome</keyword>
<dbReference type="InterPro" id="IPR008615">
    <property type="entry name" value="FNIP"/>
</dbReference>
<dbReference type="InterPro" id="IPR051251">
    <property type="entry name" value="STK_FNIP-Repeat"/>
</dbReference>
<dbReference type="PANTHER" id="PTHR32134">
    <property type="entry name" value="FNIP REPEAT-CONTAINING PROTEIN"/>
    <property type="match status" value="1"/>
</dbReference>
<dbReference type="Pfam" id="PF05725">
    <property type="entry name" value="FNIP"/>
    <property type="match status" value="2"/>
</dbReference>
<evidence type="ECO:0000313" key="1">
    <source>
        <dbReference type="EMBL" id="CAK9031536.1"/>
    </source>
</evidence>
<organism evidence="1 2">
    <name type="scientific">Durusdinium trenchii</name>
    <dbReference type="NCBI Taxonomy" id="1381693"/>
    <lineage>
        <taxon>Eukaryota</taxon>
        <taxon>Sar</taxon>
        <taxon>Alveolata</taxon>
        <taxon>Dinophyceae</taxon>
        <taxon>Suessiales</taxon>
        <taxon>Symbiodiniaceae</taxon>
        <taxon>Durusdinium</taxon>
    </lineage>
</organism>